<dbReference type="Pfam" id="PF13439">
    <property type="entry name" value="Glyco_transf_4"/>
    <property type="match status" value="1"/>
</dbReference>
<keyword evidence="2" id="KW-0808">Transferase</keyword>
<name>A0A0G0PQU4_9BACT</name>
<gene>
    <name evidence="2" type="ORF">UT17_C0004G0069</name>
</gene>
<sequence length="311" mass="36222">MNILFITRLYHPHIGGVEKHVYEVAKSLKRKRNSVTILTEKYNSGLKDKEITNGIEVVRFSYPHIKFLGLLFIWREIFKNRKLIQEADVVHIHDIFIWYLPFRFLYPKKAVFTTIHGLEWDNPLSKFSIWQKRLVVKLSAGTIGVGKFLEKYLKVKFNKIIYGAATVIHSSVAKEANSIVYVGRLEENTGLCKFLEWLANKPAANKAVKYEVDFCGDGQLRKECGKYGKVHGFTDPAPFFKKAKYCVPGGYLAVLEAISYRCKLKLFWNNKVKEDYWKMSPFSDKNVKQWVKSQTWDKLANEYLDLYNNAK</sequence>
<dbReference type="EMBL" id="LBVU01000004">
    <property type="protein sequence ID" value="KKQ91721.1"/>
    <property type="molecule type" value="Genomic_DNA"/>
</dbReference>
<evidence type="ECO:0000313" key="2">
    <source>
        <dbReference type="EMBL" id="KKQ91721.1"/>
    </source>
</evidence>
<dbReference type="STRING" id="1618572.UT17_C0004G0069"/>
<dbReference type="InterPro" id="IPR028098">
    <property type="entry name" value="Glyco_trans_4-like_N"/>
</dbReference>
<dbReference type="CDD" id="cd03801">
    <property type="entry name" value="GT4_PimA-like"/>
    <property type="match status" value="1"/>
</dbReference>
<dbReference type="AlphaFoldDB" id="A0A0G0PQU4"/>
<comment type="caution">
    <text evidence="2">The sequence shown here is derived from an EMBL/GenBank/DDBJ whole genome shotgun (WGS) entry which is preliminary data.</text>
</comment>
<proteinExistence type="predicted"/>
<dbReference type="PANTHER" id="PTHR12526:SF630">
    <property type="entry name" value="GLYCOSYLTRANSFERASE"/>
    <property type="match status" value="1"/>
</dbReference>
<accession>A0A0G0PQU4</accession>
<feature type="domain" description="Glycosyltransferase subfamily 4-like N-terminal" evidence="1">
    <location>
        <begin position="14"/>
        <end position="157"/>
    </location>
</feature>
<evidence type="ECO:0000313" key="3">
    <source>
        <dbReference type="Proteomes" id="UP000034774"/>
    </source>
</evidence>
<dbReference type="SUPFAM" id="SSF53756">
    <property type="entry name" value="UDP-Glycosyltransferase/glycogen phosphorylase"/>
    <property type="match status" value="1"/>
</dbReference>
<reference evidence="2 3" key="1">
    <citation type="journal article" date="2015" name="Nature">
        <title>rRNA introns, odd ribosomes, and small enigmatic genomes across a large radiation of phyla.</title>
        <authorList>
            <person name="Brown C.T."/>
            <person name="Hug L.A."/>
            <person name="Thomas B.C."/>
            <person name="Sharon I."/>
            <person name="Castelle C.J."/>
            <person name="Singh A."/>
            <person name="Wilkins M.J."/>
            <person name="Williams K.H."/>
            <person name="Banfield J.F."/>
        </authorList>
    </citation>
    <scope>NUCLEOTIDE SEQUENCE [LARGE SCALE GENOMIC DNA]</scope>
</reference>
<dbReference type="Proteomes" id="UP000034774">
    <property type="component" value="Unassembled WGS sequence"/>
</dbReference>
<protein>
    <submittedName>
        <fullName evidence="2">Glycosyltransferase, group 1 family protein</fullName>
    </submittedName>
</protein>
<dbReference type="GO" id="GO:0016740">
    <property type="term" value="F:transferase activity"/>
    <property type="evidence" value="ECO:0007669"/>
    <property type="project" value="UniProtKB-KW"/>
</dbReference>
<evidence type="ECO:0000259" key="1">
    <source>
        <dbReference type="Pfam" id="PF13439"/>
    </source>
</evidence>
<organism evidence="2 3">
    <name type="scientific">Candidatus Woesebacteria bacterium GW2011_GWB1_39_10</name>
    <dbReference type="NCBI Taxonomy" id="1618572"/>
    <lineage>
        <taxon>Bacteria</taxon>
        <taxon>Candidatus Woeseibacteriota</taxon>
    </lineage>
</organism>
<dbReference type="PANTHER" id="PTHR12526">
    <property type="entry name" value="GLYCOSYLTRANSFERASE"/>
    <property type="match status" value="1"/>
</dbReference>
<dbReference type="Gene3D" id="3.40.50.2000">
    <property type="entry name" value="Glycogen Phosphorylase B"/>
    <property type="match status" value="1"/>
</dbReference>